<protein>
    <submittedName>
        <fullName evidence="1">Uncharacterized protein</fullName>
    </submittedName>
</protein>
<name>A0A346Y6D6_9ACTN</name>
<dbReference type="KEGG" id="euz:DVS28_b0263"/>
<evidence type="ECO:0000313" key="2">
    <source>
        <dbReference type="Proteomes" id="UP000264006"/>
    </source>
</evidence>
<evidence type="ECO:0000313" key="1">
    <source>
        <dbReference type="EMBL" id="AXV10033.1"/>
    </source>
</evidence>
<gene>
    <name evidence="1" type="ORF">DVS28_b0263</name>
</gene>
<geneLocation type="plasmid" evidence="2">
    <name>pedy32-46i</name>
</geneLocation>
<dbReference type="EMBL" id="CP031166">
    <property type="protein sequence ID" value="AXV10033.1"/>
    <property type="molecule type" value="Genomic_DNA"/>
</dbReference>
<keyword evidence="2" id="KW-1185">Reference proteome</keyword>
<organism evidence="1 2">
    <name type="scientific">Euzebya pacifica</name>
    <dbReference type="NCBI Taxonomy" id="1608957"/>
    <lineage>
        <taxon>Bacteria</taxon>
        <taxon>Bacillati</taxon>
        <taxon>Actinomycetota</taxon>
        <taxon>Nitriliruptoria</taxon>
        <taxon>Euzebyales</taxon>
    </lineage>
</organism>
<sequence length="276" mass="28957">MGWEFDPADCDGWAYASRDAVEYRGDPPADLLPITLRISAHRPEDLEPLPGLQIHGPEGLVDQAEEVDAPTIQTPAMRIGEPPAPPDGTVAIGLLNVSDHPIRRVGLAVEGLVLPVTVDDLPPWAPKNVAISVPRPTVVRVVSALNANDVEIPSSLLPPPLPLLVTAQAPTVAVDPFPVVTVRPEPAPAGVVGGRVTLAATAKASRRCGPVTVVASLPLHLTPVDDRWQPVAGGAVTRLDPMEQGESRRLELVCHVVSSGSGTASFDVTRDPTSST</sequence>
<keyword evidence="1" id="KW-0614">Plasmid</keyword>
<dbReference type="AlphaFoldDB" id="A0A346Y6D6"/>
<dbReference type="Proteomes" id="UP000264006">
    <property type="component" value="Plasmid pEDY32-46I"/>
</dbReference>
<accession>A0A346Y6D6</accession>
<reference evidence="1 2" key="1">
    <citation type="submission" date="2018-09" db="EMBL/GenBank/DDBJ databases">
        <title>Complete genome sequence of Euzebya sp. DY32-46 isolated from seawater of Pacific Ocean.</title>
        <authorList>
            <person name="Xu L."/>
            <person name="Wu Y.-H."/>
            <person name="Xu X.-W."/>
        </authorList>
    </citation>
    <scope>NUCLEOTIDE SEQUENCE [LARGE SCALE GENOMIC DNA]</scope>
    <source>
        <strain evidence="1 2">DY32-46</strain>
        <plasmid evidence="2">pedy32-46i</plasmid>
    </source>
</reference>
<proteinExistence type="predicted"/>